<dbReference type="Gene3D" id="3.40.50.150">
    <property type="entry name" value="Vaccinia Virus protein VP39"/>
    <property type="match status" value="1"/>
</dbReference>
<dbReference type="InterPro" id="IPR036388">
    <property type="entry name" value="WH-like_DNA-bd_sf"/>
</dbReference>
<dbReference type="PANTHER" id="PTHR43712">
    <property type="entry name" value="PUTATIVE (AFU_ORTHOLOGUE AFUA_4G14580)-RELATED"/>
    <property type="match status" value="1"/>
</dbReference>
<dbReference type="InterPro" id="IPR036390">
    <property type="entry name" value="WH_DNA-bd_sf"/>
</dbReference>
<evidence type="ECO:0000256" key="2">
    <source>
        <dbReference type="ARBA" id="ARBA00022679"/>
    </source>
</evidence>
<sequence>MSAIRQLLELITQSVEALEDACQSSRTAIPDLQKPFAPSSEDFRQIPAAAEAAAIISAAALQLDAILAHPSVSLYRIVGGHFKSAALRICLESNVTEILILKGIHVKEIAAKNGQDPQKLARCIRYLATHHFYREIKPNVFANTRISSMLNTGKSIQDILANPEEKHEKTLGVAALAAHHLDEAFKASAYAWETLADPATVRSGDPEASPFARAMGRPETLWKYYERPEGGLKHRRFNIGMQGIEALQPPDAILQVYQWNSLAPNSIIVDVGGGVGTSCLTLAAKYPMLKFVVQDRDQVIVKAKELWNTKMPTATASGQVKLESHDFFKPQPQTTASVFLLKQIMHDWSDEYCVKILTQLWEAATPTTTLLLMDSIIPLACHDPNAEGPNAIPGACTKEAPTPLLANYGGANDMVYNADFDMFLLFNSQERTLTQFVDLLTRTGWKITAVNRQPGDSSFLQSIEAKKDQVKSVI</sequence>
<evidence type="ECO:0000256" key="3">
    <source>
        <dbReference type="ARBA" id="ARBA00022691"/>
    </source>
</evidence>
<dbReference type="InterPro" id="IPR029063">
    <property type="entry name" value="SAM-dependent_MTases_sf"/>
</dbReference>
<dbReference type="InterPro" id="IPR016461">
    <property type="entry name" value="COMT-like"/>
</dbReference>
<gene>
    <name evidence="5" type="ORF">DFH07DRAFT_1008333</name>
</gene>
<keyword evidence="2" id="KW-0808">Transferase</keyword>
<dbReference type="Pfam" id="PF00891">
    <property type="entry name" value="Methyltransf_2"/>
    <property type="match status" value="1"/>
</dbReference>
<evidence type="ECO:0000313" key="5">
    <source>
        <dbReference type="EMBL" id="KAJ7720965.1"/>
    </source>
</evidence>
<dbReference type="SUPFAM" id="SSF53335">
    <property type="entry name" value="S-adenosyl-L-methionine-dependent methyltransferases"/>
    <property type="match status" value="1"/>
</dbReference>
<keyword evidence="3" id="KW-0949">S-adenosyl-L-methionine</keyword>
<dbReference type="InterPro" id="IPR001077">
    <property type="entry name" value="COMT_C"/>
</dbReference>
<evidence type="ECO:0000313" key="6">
    <source>
        <dbReference type="Proteomes" id="UP001215280"/>
    </source>
</evidence>
<dbReference type="EMBL" id="JARJLG010000273">
    <property type="protein sequence ID" value="KAJ7720965.1"/>
    <property type="molecule type" value="Genomic_DNA"/>
</dbReference>
<protein>
    <submittedName>
        <fullName evidence="5">S-adenosyl-L-methionine-dependent methyltransferase</fullName>
    </submittedName>
</protein>
<keyword evidence="6" id="KW-1185">Reference proteome</keyword>
<evidence type="ECO:0000256" key="1">
    <source>
        <dbReference type="ARBA" id="ARBA00022603"/>
    </source>
</evidence>
<dbReference type="Gene3D" id="1.10.10.10">
    <property type="entry name" value="Winged helix-like DNA-binding domain superfamily/Winged helix DNA-binding domain"/>
    <property type="match status" value="1"/>
</dbReference>
<reference evidence="5" key="1">
    <citation type="submission" date="2023-03" db="EMBL/GenBank/DDBJ databases">
        <title>Massive genome expansion in bonnet fungi (Mycena s.s.) driven by repeated elements and novel gene families across ecological guilds.</title>
        <authorList>
            <consortium name="Lawrence Berkeley National Laboratory"/>
            <person name="Harder C.B."/>
            <person name="Miyauchi S."/>
            <person name="Viragh M."/>
            <person name="Kuo A."/>
            <person name="Thoen E."/>
            <person name="Andreopoulos B."/>
            <person name="Lu D."/>
            <person name="Skrede I."/>
            <person name="Drula E."/>
            <person name="Henrissat B."/>
            <person name="Morin E."/>
            <person name="Kohler A."/>
            <person name="Barry K."/>
            <person name="LaButti K."/>
            <person name="Morin E."/>
            <person name="Salamov A."/>
            <person name="Lipzen A."/>
            <person name="Mereny Z."/>
            <person name="Hegedus B."/>
            <person name="Baldrian P."/>
            <person name="Stursova M."/>
            <person name="Weitz H."/>
            <person name="Taylor A."/>
            <person name="Grigoriev I.V."/>
            <person name="Nagy L.G."/>
            <person name="Martin F."/>
            <person name="Kauserud H."/>
        </authorList>
    </citation>
    <scope>NUCLEOTIDE SEQUENCE</scope>
    <source>
        <strain evidence="5">CBHHK188m</strain>
    </source>
</reference>
<feature type="domain" description="O-methyltransferase C-terminal" evidence="4">
    <location>
        <begin position="192"/>
        <end position="384"/>
    </location>
</feature>
<dbReference type="GO" id="GO:0008171">
    <property type="term" value="F:O-methyltransferase activity"/>
    <property type="evidence" value="ECO:0007669"/>
    <property type="project" value="InterPro"/>
</dbReference>
<dbReference type="SUPFAM" id="SSF46785">
    <property type="entry name" value="Winged helix' DNA-binding domain"/>
    <property type="match status" value="1"/>
</dbReference>
<evidence type="ECO:0000259" key="4">
    <source>
        <dbReference type="Pfam" id="PF00891"/>
    </source>
</evidence>
<dbReference type="Proteomes" id="UP001215280">
    <property type="component" value="Unassembled WGS sequence"/>
</dbReference>
<dbReference type="GO" id="GO:0032259">
    <property type="term" value="P:methylation"/>
    <property type="evidence" value="ECO:0007669"/>
    <property type="project" value="UniProtKB-KW"/>
</dbReference>
<comment type="caution">
    <text evidence="5">The sequence shown here is derived from an EMBL/GenBank/DDBJ whole genome shotgun (WGS) entry which is preliminary data.</text>
</comment>
<name>A0AAD7HIE2_9AGAR</name>
<dbReference type="PROSITE" id="PS51683">
    <property type="entry name" value="SAM_OMT_II"/>
    <property type="match status" value="1"/>
</dbReference>
<proteinExistence type="predicted"/>
<accession>A0AAD7HIE2</accession>
<dbReference type="PANTHER" id="PTHR43712:SF2">
    <property type="entry name" value="O-METHYLTRANSFERASE CICE"/>
    <property type="match status" value="1"/>
</dbReference>
<keyword evidence="1 5" id="KW-0489">Methyltransferase</keyword>
<organism evidence="5 6">
    <name type="scientific">Mycena maculata</name>
    <dbReference type="NCBI Taxonomy" id="230809"/>
    <lineage>
        <taxon>Eukaryota</taxon>
        <taxon>Fungi</taxon>
        <taxon>Dikarya</taxon>
        <taxon>Basidiomycota</taxon>
        <taxon>Agaricomycotina</taxon>
        <taxon>Agaricomycetes</taxon>
        <taxon>Agaricomycetidae</taxon>
        <taxon>Agaricales</taxon>
        <taxon>Marasmiineae</taxon>
        <taxon>Mycenaceae</taxon>
        <taxon>Mycena</taxon>
    </lineage>
</organism>
<dbReference type="AlphaFoldDB" id="A0AAD7HIE2"/>